<evidence type="ECO:0000256" key="5">
    <source>
        <dbReference type="ARBA" id="ARBA00022741"/>
    </source>
</evidence>
<gene>
    <name evidence="9" type="primary">ftsE</name>
    <name evidence="11" type="ORF">BHF68_05480</name>
</gene>
<comment type="subcellular location">
    <subcellularLocation>
        <location evidence="9">Cell membrane</location>
        <topology evidence="9">Peripheral membrane protein</topology>
        <orientation evidence="9">Cytoplasmic side</orientation>
    </subcellularLocation>
</comment>
<comment type="caution">
    <text evidence="11">The sequence shown here is derived from an EMBL/GenBank/DDBJ whole genome shotgun (WGS) entry which is preliminary data.</text>
</comment>
<proteinExistence type="inferred from homology"/>
<dbReference type="GO" id="GO:0051301">
    <property type="term" value="P:cell division"/>
    <property type="evidence" value="ECO:0007669"/>
    <property type="project" value="UniProtKB-UniRule"/>
</dbReference>
<evidence type="ECO:0000256" key="7">
    <source>
        <dbReference type="ARBA" id="ARBA00023136"/>
    </source>
</evidence>
<dbReference type="OrthoDB" id="9791546at2"/>
<keyword evidence="5 9" id="KW-0547">Nucleotide-binding</keyword>
<keyword evidence="7 9" id="KW-0472">Membrane</keyword>
<dbReference type="GO" id="GO:0016887">
    <property type="term" value="F:ATP hydrolysis activity"/>
    <property type="evidence" value="ECO:0007669"/>
    <property type="project" value="InterPro"/>
</dbReference>
<reference evidence="11 12" key="1">
    <citation type="submission" date="2016-09" db="EMBL/GenBank/DDBJ databases">
        <title>Draft genome sequence for the type strain of Desulfuribacillus alkaliarsenatis AHT28, an obligately anaerobic, sulfidogenic bacterium isolated from Russian soda lake sediments.</title>
        <authorList>
            <person name="Abin C.A."/>
            <person name="Hollibaugh J.T."/>
        </authorList>
    </citation>
    <scope>NUCLEOTIDE SEQUENCE [LARGE SCALE GENOMIC DNA]</scope>
    <source>
        <strain evidence="11 12">AHT28</strain>
    </source>
</reference>
<dbReference type="Gene3D" id="3.40.50.300">
    <property type="entry name" value="P-loop containing nucleotide triphosphate hydrolases"/>
    <property type="match status" value="1"/>
</dbReference>
<evidence type="ECO:0000256" key="8">
    <source>
        <dbReference type="ARBA" id="ARBA00023306"/>
    </source>
</evidence>
<dbReference type="InterPro" id="IPR027417">
    <property type="entry name" value="P-loop_NTPase"/>
</dbReference>
<comment type="similarity">
    <text evidence="1 9">Belongs to the ABC transporter superfamily.</text>
</comment>
<keyword evidence="8 9" id="KW-0131">Cell cycle</keyword>
<dbReference type="SMART" id="SM00382">
    <property type="entry name" value="AAA"/>
    <property type="match status" value="1"/>
</dbReference>
<dbReference type="RefSeq" id="WP_069643097.1">
    <property type="nucleotide sequence ID" value="NZ_MIJE01000022.1"/>
</dbReference>
<organism evidence="11 12">
    <name type="scientific">Desulfuribacillus alkaliarsenatis</name>
    <dbReference type="NCBI Taxonomy" id="766136"/>
    <lineage>
        <taxon>Bacteria</taxon>
        <taxon>Bacillati</taxon>
        <taxon>Bacillota</taxon>
        <taxon>Desulfuribacillia</taxon>
        <taxon>Desulfuribacillales</taxon>
        <taxon>Desulfuribacillaceae</taxon>
        <taxon>Desulfuribacillus</taxon>
    </lineage>
</organism>
<accession>A0A1E5G249</accession>
<comment type="function">
    <text evidence="9">Part of the ABC transporter FtsEX involved in cellular division.</text>
</comment>
<dbReference type="SUPFAM" id="SSF52540">
    <property type="entry name" value="P-loop containing nucleoside triphosphate hydrolases"/>
    <property type="match status" value="1"/>
</dbReference>
<dbReference type="GO" id="GO:0005886">
    <property type="term" value="C:plasma membrane"/>
    <property type="evidence" value="ECO:0007669"/>
    <property type="project" value="UniProtKB-SubCell"/>
</dbReference>
<evidence type="ECO:0000256" key="3">
    <source>
        <dbReference type="ARBA" id="ARBA00022475"/>
    </source>
</evidence>
<protein>
    <recommendedName>
        <fullName evidence="2 9">Cell division ATP-binding protein FtsE</fullName>
    </recommendedName>
</protein>
<evidence type="ECO:0000313" key="11">
    <source>
        <dbReference type="EMBL" id="OEF97051.1"/>
    </source>
</evidence>
<dbReference type="STRING" id="766136.BHF68_05480"/>
<evidence type="ECO:0000256" key="4">
    <source>
        <dbReference type="ARBA" id="ARBA00022618"/>
    </source>
</evidence>
<comment type="subunit">
    <text evidence="9">Homodimer. Forms a membrane-associated complex with FtsX.</text>
</comment>
<dbReference type="EMBL" id="MIJE01000022">
    <property type="protein sequence ID" value="OEF97051.1"/>
    <property type="molecule type" value="Genomic_DNA"/>
</dbReference>
<dbReference type="PROSITE" id="PS00211">
    <property type="entry name" value="ABC_TRANSPORTER_1"/>
    <property type="match status" value="1"/>
</dbReference>
<keyword evidence="4 9" id="KW-0132">Cell division</keyword>
<dbReference type="NCBIfam" id="TIGR02673">
    <property type="entry name" value="FtsE"/>
    <property type="match status" value="1"/>
</dbReference>
<dbReference type="FunFam" id="3.40.50.300:FF:000056">
    <property type="entry name" value="Cell division ATP-binding protein FtsE"/>
    <property type="match status" value="1"/>
</dbReference>
<dbReference type="GO" id="GO:0022857">
    <property type="term" value="F:transmembrane transporter activity"/>
    <property type="evidence" value="ECO:0007669"/>
    <property type="project" value="TreeGrafter"/>
</dbReference>
<keyword evidence="12" id="KW-1185">Reference proteome</keyword>
<dbReference type="InterPro" id="IPR003439">
    <property type="entry name" value="ABC_transporter-like_ATP-bd"/>
</dbReference>
<dbReference type="AlphaFoldDB" id="A0A1E5G249"/>
<evidence type="ECO:0000256" key="9">
    <source>
        <dbReference type="RuleBase" id="RU365094"/>
    </source>
</evidence>
<evidence type="ECO:0000256" key="2">
    <source>
        <dbReference type="ARBA" id="ARBA00020019"/>
    </source>
</evidence>
<dbReference type="Proteomes" id="UP000094296">
    <property type="component" value="Unassembled WGS sequence"/>
</dbReference>
<dbReference type="PANTHER" id="PTHR24220">
    <property type="entry name" value="IMPORT ATP-BINDING PROTEIN"/>
    <property type="match status" value="1"/>
</dbReference>
<sequence length="232" mass="25997">MIDFKQASKLYSNRTQPAVSNISLQVDRGEFVFFVGPSGAGKSTLIKLIFREQALTSGEIKIEGRDLSILKESELLSHRRKIGMVFQDYRLLKQKTVYENVAFALEVIGRSPEEIRSKVPAVLAEVGLAGKEKAFPTELSGGEQQRVGIARAIVKDPLIILADEPTGNLDRDNAWQIMELFEAINRRGTTVIIATHALDMVEHMKKRVVALENGLIIRDERQGSYSYEHKCI</sequence>
<dbReference type="Pfam" id="PF00005">
    <property type="entry name" value="ABC_tran"/>
    <property type="match status" value="1"/>
</dbReference>
<dbReference type="InterPro" id="IPR015854">
    <property type="entry name" value="ABC_transpr_LolD-like"/>
</dbReference>
<feature type="domain" description="ABC transporter" evidence="10">
    <location>
        <begin position="2"/>
        <end position="232"/>
    </location>
</feature>
<evidence type="ECO:0000256" key="1">
    <source>
        <dbReference type="ARBA" id="ARBA00005417"/>
    </source>
</evidence>
<dbReference type="InterPro" id="IPR017871">
    <property type="entry name" value="ABC_transporter-like_CS"/>
</dbReference>
<dbReference type="PROSITE" id="PS50893">
    <property type="entry name" value="ABC_TRANSPORTER_2"/>
    <property type="match status" value="1"/>
</dbReference>
<evidence type="ECO:0000256" key="6">
    <source>
        <dbReference type="ARBA" id="ARBA00022840"/>
    </source>
</evidence>
<dbReference type="PANTHER" id="PTHR24220:SF470">
    <property type="entry name" value="CELL DIVISION ATP-BINDING PROTEIN FTSE"/>
    <property type="match status" value="1"/>
</dbReference>
<dbReference type="InterPro" id="IPR003593">
    <property type="entry name" value="AAA+_ATPase"/>
</dbReference>
<dbReference type="GO" id="GO:0005524">
    <property type="term" value="F:ATP binding"/>
    <property type="evidence" value="ECO:0007669"/>
    <property type="project" value="UniProtKB-UniRule"/>
</dbReference>
<dbReference type="InterPro" id="IPR005286">
    <property type="entry name" value="Cell_div_FtsE"/>
</dbReference>
<name>A0A1E5G249_9FIRM</name>
<keyword evidence="6 9" id="KW-0067">ATP-binding</keyword>
<keyword evidence="3 9" id="KW-1003">Cell membrane</keyword>
<evidence type="ECO:0000313" key="12">
    <source>
        <dbReference type="Proteomes" id="UP000094296"/>
    </source>
</evidence>
<evidence type="ECO:0000259" key="10">
    <source>
        <dbReference type="PROSITE" id="PS50893"/>
    </source>
</evidence>